<dbReference type="Gene3D" id="1.20.144.10">
    <property type="entry name" value="Phosphatidic acid phosphatase type 2/haloperoxidase"/>
    <property type="match status" value="1"/>
</dbReference>
<feature type="transmembrane region" description="Helical" evidence="1">
    <location>
        <begin position="38"/>
        <end position="57"/>
    </location>
</feature>
<dbReference type="PANTHER" id="PTHR14969:SF13">
    <property type="entry name" value="AT30094P"/>
    <property type="match status" value="1"/>
</dbReference>
<organism evidence="3 4">
    <name type="scientific">Prymnesium parvum</name>
    <name type="common">Toxic golden alga</name>
    <dbReference type="NCBI Taxonomy" id="97485"/>
    <lineage>
        <taxon>Eukaryota</taxon>
        <taxon>Haptista</taxon>
        <taxon>Haptophyta</taxon>
        <taxon>Prymnesiophyceae</taxon>
        <taxon>Prymnesiales</taxon>
        <taxon>Prymnesiaceae</taxon>
        <taxon>Prymnesium</taxon>
    </lineage>
</organism>
<protein>
    <recommendedName>
        <fullName evidence="2">Phosphatidic acid phosphatase type 2/haloperoxidase domain-containing protein</fullName>
    </recommendedName>
</protein>
<sequence>MALLAMDERVGRRLYSAAQSNDVLRTLATLLSLSGDELLWFGLTGAFISASFLAALARGLLAGSAARAAGCAEQCLSDCFGTMCVASVLEICGKCLFRRARPAYAPQAAEHSLPAEHFSLPSGHSLRAGVIVFWLRHNPHAELVRDALGLPRPSLASMALWACAVAIARVLKGKHFPIDCIAGLGVGLAAGSLMEQPIAATGAMTRGWLKVVCGTFVTACWGPMMLLPLCRKIWPTLGVGPFSVAYYCFYGYMLVSRMPRQAEEADWWPGSCG</sequence>
<keyword evidence="1" id="KW-0812">Transmembrane</keyword>
<dbReference type="PANTHER" id="PTHR14969">
    <property type="entry name" value="SPHINGOSINE-1-PHOSPHATE PHOSPHOHYDROLASE"/>
    <property type="match status" value="1"/>
</dbReference>
<feature type="transmembrane region" description="Helical" evidence="1">
    <location>
        <begin position="207"/>
        <end position="227"/>
    </location>
</feature>
<dbReference type="GO" id="GO:0042392">
    <property type="term" value="F:sphingosine-1-phosphate phosphatase activity"/>
    <property type="evidence" value="ECO:0007669"/>
    <property type="project" value="TreeGrafter"/>
</dbReference>
<dbReference type="InterPro" id="IPR000326">
    <property type="entry name" value="PAP2/HPO"/>
</dbReference>
<accession>A0AB34JZ40</accession>
<keyword evidence="1" id="KW-0472">Membrane</keyword>
<keyword evidence="4" id="KW-1185">Reference proteome</keyword>
<evidence type="ECO:0000256" key="1">
    <source>
        <dbReference type="SAM" id="Phobius"/>
    </source>
</evidence>
<name>A0AB34JZ40_PRYPA</name>
<proteinExistence type="predicted"/>
<dbReference type="EMBL" id="JBGBPQ010000003">
    <property type="protein sequence ID" value="KAL1526288.1"/>
    <property type="molecule type" value="Genomic_DNA"/>
</dbReference>
<evidence type="ECO:0000313" key="4">
    <source>
        <dbReference type="Proteomes" id="UP001515480"/>
    </source>
</evidence>
<keyword evidence="1" id="KW-1133">Transmembrane helix</keyword>
<evidence type="ECO:0000313" key="3">
    <source>
        <dbReference type="EMBL" id="KAL1526288.1"/>
    </source>
</evidence>
<feature type="transmembrane region" description="Helical" evidence="1">
    <location>
        <begin position="233"/>
        <end position="255"/>
    </location>
</feature>
<dbReference type="Pfam" id="PF01569">
    <property type="entry name" value="PAP2"/>
    <property type="match status" value="1"/>
</dbReference>
<comment type="caution">
    <text evidence="3">The sequence shown here is derived from an EMBL/GenBank/DDBJ whole genome shotgun (WGS) entry which is preliminary data.</text>
</comment>
<dbReference type="InterPro" id="IPR036938">
    <property type="entry name" value="PAP2/HPO_sf"/>
</dbReference>
<dbReference type="Proteomes" id="UP001515480">
    <property type="component" value="Unassembled WGS sequence"/>
</dbReference>
<feature type="domain" description="Phosphatidic acid phosphatase type 2/haloperoxidase" evidence="2">
    <location>
        <begin position="82"/>
        <end position="193"/>
    </location>
</feature>
<gene>
    <name evidence="3" type="ORF">AB1Y20_015006</name>
</gene>
<dbReference type="SUPFAM" id="SSF48317">
    <property type="entry name" value="Acid phosphatase/Vanadium-dependent haloperoxidase"/>
    <property type="match status" value="1"/>
</dbReference>
<dbReference type="AlphaFoldDB" id="A0AB34JZ40"/>
<evidence type="ECO:0000259" key="2">
    <source>
        <dbReference type="Pfam" id="PF01569"/>
    </source>
</evidence>
<reference evidence="3 4" key="1">
    <citation type="journal article" date="2024" name="Science">
        <title>Giant polyketide synthase enzymes in the biosynthesis of giant marine polyether toxins.</title>
        <authorList>
            <person name="Fallon T.R."/>
            <person name="Shende V.V."/>
            <person name="Wierzbicki I.H."/>
            <person name="Pendleton A.L."/>
            <person name="Watervoot N.F."/>
            <person name="Auber R.P."/>
            <person name="Gonzalez D.J."/>
            <person name="Wisecaver J.H."/>
            <person name="Moore B.S."/>
        </authorList>
    </citation>
    <scope>NUCLEOTIDE SEQUENCE [LARGE SCALE GENOMIC DNA]</scope>
    <source>
        <strain evidence="3 4">12B1</strain>
    </source>
</reference>